<dbReference type="GO" id="GO:0020037">
    <property type="term" value="F:heme binding"/>
    <property type="evidence" value="ECO:0007669"/>
    <property type="project" value="TreeGrafter"/>
</dbReference>
<comment type="similarity">
    <text evidence="11">Belongs to the cytochrome b561 family.</text>
</comment>
<dbReference type="GO" id="GO:0005886">
    <property type="term" value="C:plasma membrane"/>
    <property type="evidence" value="ECO:0007669"/>
    <property type="project" value="UniProtKB-SubCell"/>
</dbReference>
<accession>A0A7S0TR22</accession>
<feature type="transmembrane region" description="Helical" evidence="12">
    <location>
        <begin position="150"/>
        <end position="172"/>
    </location>
</feature>
<organism evidence="14">
    <name type="scientific">Hemiselmis andersenii</name>
    <name type="common">Cryptophyte alga</name>
    <dbReference type="NCBI Taxonomy" id="464988"/>
    <lineage>
        <taxon>Eukaryota</taxon>
        <taxon>Cryptophyceae</taxon>
        <taxon>Cryptomonadales</taxon>
        <taxon>Hemiselmidaceae</taxon>
        <taxon>Hemiselmis</taxon>
    </lineage>
</organism>
<dbReference type="AlphaFoldDB" id="A0A7S0TR22"/>
<gene>
    <name evidence="14" type="ORF">HAND1043_LOCUS8855</name>
</gene>
<dbReference type="GO" id="GO:0009055">
    <property type="term" value="F:electron transfer activity"/>
    <property type="evidence" value="ECO:0007669"/>
    <property type="project" value="InterPro"/>
</dbReference>
<protein>
    <recommendedName>
        <fullName evidence="13">Cytochrome b561 bacterial/Ni-hydrogenase domain-containing protein</fullName>
    </recommendedName>
</protein>
<evidence type="ECO:0000256" key="8">
    <source>
        <dbReference type="ARBA" id="ARBA00022989"/>
    </source>
</evidence>
<keyword evidence="7" id="KW-0249">Electron transport</keyword>
<evidence type="ECO:0000256" key="9">
    <source>
        <dbReference type="ARBA" id="ARBA00023004"/>
    </source>
</evidence>
<evidence type="ECO:0000256" key="5">
    <source>
        <dbReference type="ARBA" id="ARBA00022692"/>
    </source>
</evidence>
<evidence type="ECO:0000256" key="11">
    <source>
        <dbReference type="ARBA" id="ARBA00037975"/>
    </source>
</evidence>
<proteinExistence type="inferred from homology"/>
<evidence type="ECO:0000256" key="7">
    <source>
        <dbReference type="ARBA" id="ARBA00022982"/>
    </source>
</evidence>
<reference evidence="14" key="1">
    <citation type="submission" date="2021-01" db="EMBL/GenBank/DDBJ databases">
        <authorList>
            <person name="Corre E."/>
            <person name="Pelletier E."/>
            <person name="Niang G."/>
            <person name="Scheremetjew M."/>
            <person name="Finn R."/>
            <person name="Kale V."/>
            <person name="Holt S."/>
            <person name="Cochrane G."/>
            <person name="Meng A."/>
            <person name="Brown T."/>
            <person name="Cohen L."/>
        </authorList>
    </citation>
    <scope>NUCLEOTIDE SEQUENCE</scope>
    <source>
        <strain evidence="14">CCMP441</strain>
    </source>
</reference>
<evidence type="ECO:0000256" key="3">
    <source>
        <dbReference type="ARBA" id="ARBA00022475"/>
    </source>
</evidence>
<evidence type="ECO:0000256" key="1">
    <source>
        <dbReference type="ARBA" id="ARBA00004651"/>
    </source>
</evidence>
<evidence type="ECO:0000259" key="13">
    <source>
        <dbReference type="Pfam" id="PF01292"/>
    </source>
</evidence>
<dbReference type="PANTHER" id="PTHR30529:SF1">
    <property type="entry name" value="CYTOCHROME B561 HOMOLOG 2"/>
    <property type="match status" value="1"/>
</dbReference>
<dbReference type="InterPro" id="IPR052168">
    <property type="entry name" value="Cytochrome_b561_oxidase"/>
</dbReference>
<name>A0A7S0TR22_HEMAN</name>
<keyword evidence="5 12" id="KW-0812">Transmembrane</keyword>
<keyword evidence="4" id="KW-0349">Heme</keyword>
<dbReference type="PANTHER" id="PTHR30529">
    <property type="entry name" value="CYTOCHROME B561"/>
    <property type="match status" value="1"/>
</dbReference>
<evidence type="ECO:0000256" key="12">
    <source>
        <dbReference type="SAM" id="Phobius"/>
    </source>
</evidence>
<evidence type="ECO:0000256" key="6">
    <source>
        <dbReference type="ARBA" id="ARBA00022723"/>
    </source>
</evidence>
<dbReference type="Pfam" id="PF01292">
    <property type="entry name" value="Ni_hydr_CYTB"/>
    <property type="match status" value="1"/>
</dbReference>
<keyword evidence="3" id="KW-1003">Cell membrane</keyword>
<feature type="transmembrane region" description="Helical" evidence="12">
    <location>
        <begin position="113"/>
        <end position="130"/>
    </location>
</feature>
<evidence type="ECO:0000256" key="2">
    <source>
        <dbReference type="ARBA" id="ARBA00022448"/>
    </source>
</evidence>
<keyword evidence="2" id="KW-0813">Transport</keyword>
<feature type="domain" description="Cytochrome b561 bacterial/Ni-hydrogenase" evidence="13">
    <location>
        <begin position="66"/>
        <end position="234"/>
    </location>
</feature>
<comment type="subcellular location">
    <subcellularLocation>
        <location evidence="1">Cell membrane</location>
        <topology evidence="1">Multi-pass membrane protein</topology>
    </subcellularLocation>
</comment>
<evidence type="ECO:0000256" key="4">
    <source>
        <dbReference type="ARBA" id="ARBA00022617"/>
    </source>
</evidence>
<dbReference type="InterPro" id="IPR011577">
    <property type="entry name" value="Cyt_b561_bac/Ni-Hgenase"/>
</dbReference>
<keyword evidence="10 12" id="KW-0472">Membrane</keyword>
<dbReference type="GO" id="GO:0022904">
    <property type="term" value="P:respiratory electron transport chain"/>
    <property type="evidence" value="ECO:0007669"/>
    <property type="project" value="InterPro"/>
</dbReference>
<dbReference type="InterPro" id="IPR016174">
    <property type="entry name" value="Di-haem_cyt_TM"/>
</dbReference>
<keyword evidence="6" id="KW-0479">Metal-binding</keyword>
<evidence type="ECO:0000313" key="14">
    <source>
        <dbReference type="EMBL" id="CAD8742361.1"/>
    </source>
</evidence>
<dbReference type="GO" id="GO:0046872">
    <property type="term" value="F:metal ion binding"/>
    <property type="evidence" value="ECO:0007669"/>
    <property type="project" value="UniProtKB-KW"/>
</dbReference>
<evidence type="ECO:0000256" key="10">
    <source>
        <dbReference type="ARBA" id="ARBA00023136"/>
    </source>
</evidence>
<keyword evidence="8 12" id="KW-1133">Transmembrane helix</keyword>
<sequence length="241" mass="25664">MNQCLPFPARLCSYPLLPESRNSMASPISRAVGLLSSSLRSRLATPGVSLNAARQMSGEAAVIEGYSPAMKVMHWFMAGGILGVVGTVQMAMSQPKTKEGNEARGKLMNAHKSFGLLMAIAIPVRLALRFTSKIPAPLPGATWEHMAATAAHWALYGGMIVMPASGVAMGYFGGKGLPFFGMTIPGASKPNGAIAKNTFKVHKQVGQYWKYVIPAHVAGSVTHFAKGQAIYTRMNPFAKTI</sequence>
<dbReference type="EMBL" id="HBFK01014521">
    <property type="protein sequence ID" value="CAD8742361.1"/>
    <property type="molecule type" value="Transcribed_RNA"/>
</dbReference>
<dbReference type="SUPFAM" id="SSF81342">
    <property type="entry name" value="Transmembrane di-heme cytochromes"/>
    <property type="match status" value="1"/>
</dbReference>
<feature type="transmembrane region" description="Helical" evidence="12">
    <location>
        <begin position="72"/>
        <end position="92"/>
    </location>
</feature>
<keyword evidence="9" id="KW-0408">Iron</keyword>